<reference evidence="2" key="1">
    <citation type="submission" date="2022-10" db="EMBL/GenBank/DDBJ databases">
        <title>Genome assembly of Pristionchus species.</title>
        <authorList>
            <person name="Yoshida K."/>
            <person name="Sommer R.J."/>
        </authorList>
    </citation>
    <scope>NUCLEOTIDE SEQUENCE [LARGE SCALE GENOMIC DNA]</scope>
    <source>
        <strain evidence="2">RS5460</strain>
    </source>
</reference>
<protein>
    <submittedName>
        <fullName evidence="1">Uncharacterized protein</fullName>
    </submittedName>
</protein>
<accession>A0AAN4ZQP2</accession>
<name>A0AAN4ZQP2_9BILA</name>
<organism evidence="1 2">
    <name type="scientific">Pristionchus mayeri</name>
    <dbReference type="NCBI Taxonomy" id="1317129"/>
    <lineage>
        <taxon>Eukaryota</taxon>
        <taxon>Metazoa</taxon>
        <taxon>Ecdysozoa</taxon>
        <taxon>Nematoda</taxon>
        <taxon>Chromadorea</taxon>
        <taxon>Rhabditida</taxon>
        <taxon>Rhabditina</taxon>
        <taxon>Diplogasteromorpha</taxon>
        <taxon>Diplogasteroidea</taxon>
        <taxon>Neodiplogasteridae</taxon>
        <taxon>Pristionchus</taxon>
    </lineage>
</organism>
<evidence type="ECO:0000313" key="1">
    <source>
        <dbReference type="EMBL" id="GMR43033.1"/>
    </source>
</evidence>
<feature type="non-terminal residue" evidence="1">
    <location>
        <position position="91"/>
    </location>
</feature>
<sequence length="91" mass="10580">EYTCFPGRFSLHPEYQGTYTCNFAARGYNGRLFITGQTLNPNGHCYHSTIGYYSGIHTFIMEKLVLNDRPDEYGHLRIPPIFAFNNVLWVR</sequence>
<comment type="caution">
    <text evidence="1">The sequence shown here is derived from an EMBL/GenBank/DDBJ whole genome shotgun (WGS) entry which is preliminary data.</text>
</comment>
<dbReference type="AlphaFoldDB" id="A0AAN4ZQP2"/>
<proteinExistence type="predicted"/>
<keyword evidence="2" id="KW-1185">Reference proteome</keyword>
<dbReference type="Proteomes" id="UP001328107">
    <property type="component" value="Unassembled WGS sequence"/>
</dbReference>
<gene>
    <name evidence="1" type="ORF">PMAYCL1PPCAC_13228</name>
</gene>
<feature type="non-terminal residue" evidence="1">
    <location>
        <position position="1"/>
    </location>
</feature>
<evidence type="ECO:0000313" key="2">
    <source>
        <dbReference type="Proteomes" id="UP001328107"/>
    </source>
</evidence>
<dbReference type="EMBL" id="BTRK01000003">
    <property type="protein sequence ID" value="GMR43033.1"/>
    <property type="molecule type" value="Genomic_DNA"/>
</dbReference>